<sequence>MMNLEYSDEQQSDFARLMSHNILFDKLPIEVQKWAESLPWNQRRYVLSLCYILCASSPEKQAEFLDEYTADGLMAKMLEDIDTLQRIKQYLSCFRIKAALNESVLRGYIRQFYIHSAQDARCQPGQYLESALKLALSPKDKDNVFNYILGFELIKLMFQMSWLQQERLSRLQTNQDYFIKNYLKPIQHAHRVNGIIVPKDERVFFAKRDFYVQKPEIKPRTLIELVIATFTTSQVIACGFSLTRHSRAFEFDYDYIFNSNEPDSIFPWGSESMLG</sequence>
<name>A0A1J1LPX1_9CYAN</name>
<gene>
    <name evidence="1" type="ORF">PL9214640285</name>
</gene>
<dbReference type="Proteomes" id="UP000184315">
    <property type="component" value="Unassembled WGS sequence"/>
</dbReference>
<protein>
    <submittedName>
        <fullName evidence="1">Cobyrinic acid a,c-diamide synthase</fullName>
    </submittedName>
</protein>
<evidence type="ECO:0000313" key="2">
    <source>
        <dbReference type="Proteomes" id="UP000184315"/>
    </source>
</evidence>
<proteinExistence type="predicted"/>
<organism evidence="1 2">
    <name type="scientific">Planktothrix tepida PCC 9214</name>
    <dbReference type="NCBI Taxonomy" id="671072"/>
    <lineage>
        <taxon>Bacteria</taxon>
        <taxon>Bacillati</taxon>
        <taxon>Cyanobacteriota</taxon>
        <taxon>Cyanophyceae</taxon>
        <taxon>Oscillatoriophycideae</taxon>
        <taxon>Oscillatoriales</taxon>
        <taxon>Microcoleaceae</taxon>
        <taxon>Planktothrix</taxon>
    </lineage>
</organism>
<dbReference type="AlphaFoldDB" id="A0A1J1LPX1"/>
<dbReference type="EMBL" id="CZDF01000171">
    <property type="protein sequence ID" value="CUR34278.1"/>
    <property type="molecule type" value="Genomic_DNA"/>
</dbReference>
<accession>A0A1J1LPX1</accession>
<evidence type="ECO:0000313" key="1">
    <source>
        <dbReference type="EMBL" id="CUR34278.1"/>
    </source>
</evidence>
<reference evidence="2" key="1">
    <citation type="submission" date="2015-10" db="EMBL/GenBank/DDBJ databases">
        <authorList>
            <person name="Regsiter A."/>
            <person name="william w."/>
        </authorList>
    </citation>
    <scope>NUCLEOTIDE SEQUENCE [LARGE SCALE GENOMIC DNA]</scope>
</reference>
<keyword evidence="2" id="KW-1185">Reference proteome</keyword>